<evidence type="ECO:0000256" key="10">
    <source>
        <dbReference type="SAM" id="MobiDB-lite"/>
    </source>
</evidence>
<dbReference type="SUPFAM" id="SSF50447">
    <property type="entry name" value="Translation proteins"/>
    <property type="match status" value="1"/>
</dbReference>
<feature type="region of interest" description="Disordered" evidence="10">
    <location>
        <begin position="131"/>
        <end position="160"/>
    </location>
</feature>
<accession>A0A1T4WFR3</accession>
<dbReference type="RefSeq" id="WP_078783556.1">
    <property type="nucleotide sequence ID" value="NZ_CABIYV010000003.1"/>
</dbReference>
<proteinExistence type="inferred from homology"/>
<dbReference type="GO" id="GO:0022625">
    <property type="term" value="C:cytosolic large ribosomal subunit"/>
    <property type="evidence" value="ECO:0007669"/>
    <property type="project" value="TreeGrafter"/>
</dbReference>
<evidence type="ECO:0000256" key="1">
    <source>
        <dbReference type="ARBA" id="ARBA00006540"/>
    </source>
</evidence>
<evidence type="ECO:0000313" key="12">
    <source>
        <dbReference type="Proteomes" id="UP000190286"/>
    </source>
</evidence>
<dbReference type="FunFam" id="3.30.160.810:FF:000001">
    <property type="entry name" value="50S ribosomal protein L3"/>
    <property type="match status" value="1"/>
</dbReference>
<dbReference type="AlphaFoldDB" id="A0A1T4WFR3"/>
<name>A0A1T4WFR3_9FIRM</name>
<dbReference type="PANTHER" id="PTHR11229">
    <property type="entry name" value="50S RIBOSOMAL PROTEIN L3"/>
    <property type="match status" value="1"/>
</dbReference>
<keyword evidence="2 7" id="KW-0699">rRNA-binding</keyword>
<dbReference type="Proteomes" id="UP000190286">
    <property type="component" value="Unassembled WGS sequence"/>
</dbReference>
<comment type="similarity">
    <text evidence="1 7 8">Belongs to the universal ribosomal protein uL3 family.</text>
</comment>
<organism evidence="11 12">
    <name type="scientific">Gemmiger formicilis</name>
    <dbReference type="NCBI Taxonomy" id="745368"/>
    <lineage>
        <taxon>Bacteria</taxon>
        <taxon>Bacillati</taxon>
        <taxon>Bacillota</taxon>
        <taxon>Clostridia</taxon>
        <taxon>Eubacteriales</taxon>
        <taxon>Gemmiger</taxon>
    </lineage>
</organism>
<dbReference type="InterPro" id="IPR019927">
    <property type="entry name" value="Ribosomal_uL3_bac/org-type"/>
</dbReference>
<dbReference type="PROSITE" id="PS00474">
    <property type="entry name" value="RIBOSOMAL_L3"/>
    <property type="match status" value="1"/>
</dbReference>
<dbReference type="STRING" id="745368.SAMN02745178_00544"/>
<evidence type="ECO:0000256" key="6">
    <source>
        <dbReference type="ARBA" id="ARBA00035243"/>
    </source>
</evidence>
<dbReference type="GO" id="GO:0003735">
    <property type="term" value="F:structural constituent of ribosome"/>
    <property type="evidence" value="ECO:0007669"/>
    <property type="project" value="UniProtKB-UniRule"/>
</dbReference>
<comment type="subunit">
    <text evidence="7 9">Part of the 50S ribosomal subunit. Forms a cluster with proteins L14 and L19.</text>
</comment>
<keyword evidence="12" id="KW-1185">Reference proteome</keyword>
<keyword evidence="3 7" id="KW-0694">RNA-binding</keyword>
<evidence type="ECO:0000256" key="3">
    <source>
        <dbReference type="ARBA" id="ARBA00022884"/>
    </source>
</evidence>
<dbReference type="FunFam" id="2.40.30.10:FF:000004">
    <property type="entry name" value="50S ribosomal protein L3"/>
    <property type="match status" value="1"/>
</dbReference>
<reference evidence="11 12" key="1">
    <citation type="submission" date="2017-02" db="EMBL/GenBank/DDBJ databases">
        <authorList>
            <person name="Peterson S.W."/>
        </authorList>
    </citation>
    <scope>NUCLEOTIDE SEQUENCE [LARGE SCALE GENOMIC DNA]</scope>
    <source>
        <strain evidence="11 12">ATCC 27749</strain>
    </source>
</reference>
<keyword evidence="4 7" id="KW-0689">Ribosomal protein</keyword>
<evidence type="ECO:0000256" key="2">
    <source>
        <dbReference type="ARBA" id="ARBA00022730"/>
    </source>
</evidence>
<protein>
    <recommendedName>
        <fullName evidence="6 7">Large ribosomal subunit protein uL3</fullName>
    </recommendedName>
</protein>
<evidence type="ECO:0000256" key="4">
    <source>
        <dbReference type="ARBA" id="ARBA00022980"/>
    </source>
</evidence>
<evidence type="ECO:0000256" key="7">
    <source>
        <dbReference type="HAMAP-Rule" id="MF_01325"/>
    </source>
</evidence>
<sequence>MQKGIIGKKLGMTQLFDANGKVVPVTIIEAGPCTVVQKKTVESDGYQAVQMGYGEVSAKKVNKAAKGHFDKADVAPKRTLREFRFDDIAAVNVGDILKADVFAEGDKVDVVGTSKGKGYQGVIKRFGQHRLRESHGTGPVARHAGSNGSTSSPSRVFKGKRLPGHMGAVRVTVQNLSIVKVDAENNLIAIKGAIPGPKGSVVTIHDSVKA</sequence>
<comment type="function">
    <text evidence="7 9">One of the primary rRNA binding proteins, it binds directly near the 3'-end of the 23S rRNA, where it nucleates assembly of the 50S subunit.</text>
</comment>
<evidence type="ECO:0000256" key="8">
    <source>
        <dbReference type="RuleBase" id="RU003905"/>
    </source>
</evidence>
<dbReference type="GeneID" id="93337034"/>
<dbReference type="InterPro" id="IPR000597">
    <property type="entry name" value="Ribosomal_uL3"/>
</dbReference>
<dbReference type="Gene3D" id="2.40.30.10">
    <property type="entry name" value="Translation factors"/>
    <property type="match status" value="1"/>
</dbReference>
<dbReference type="PANTHER" id="PTHR11229:SF16">
    <property type="entry name" value="LARGE RIBOSOMAL SUBUNIT PROTEIN UL3C"/>
    <property type="match status" value="1"/>
</dbReference>
<dbReference type="EMBL" id="FUYF01000002">
    <property type="protein sequence ID" value="SKA76176.1"/>
    <property type="molecule type" value="Genomic_DNA"/>
</dbReference>
<evidence type="ECO:0000313" key="11">
    <source>
        <dbReference type="EMBL" id="SKA76176.1"/>
    </source>
</evidence>
<dbReference type="OrthoDB" id="9806135at2"/>
<dbReference type="NCBIfam" id="TIGR03625">
    <property type="entry name" value="L3_bact"/>
    <property type="match status" value="1"/>
</dbReference>
<keyword evidence="5 7" id="KW-0687">Ribonucleoprotein</keyword>
<gene>
    <name evidence="7" type="primary">rplC</name>
    <name evidence="11" type="ORF">SAMN02745178_00544</name>
</gene>
<evidence type="ECO:0000256" key="9">
    <source>
        <dbReference type="RuleBase" id="RU003906"/>
    </source>
</evidence>
<dbReference type="Pfam" id="PF00297">
    <property type="entry name" value="Ribosomal_L3"/>
    <property type="match status" value="1"/>
</dbReference>
<dbReference type="InterPro" id="IPR019926">
    <property type="entry name" value="Ribosomal_uL3_CS"/>
</dbReference>
<dbReference type="HAMAP" id="MF_01325_B">
    <property type="entry name" value="Ribosomal_uL3_B"/>
    <property type="match status" value="1"/>
</dbReference>
<evidence type="ECO:0000256" key="5">
    <source>
        <dbReference type="ARBA" id="ARBA00023274"/>
    </source>
</evidence>
<dbReference type="GO" id="GO:0019843">
    <property type="term" value="F:rRNA binding"/>
    <property type="evidence" value="ECO:0007669"/>
    <property type="project" value="UniProtKB-UniRule"/>
</dbReference>
<dbReference type="Gene3D" id="3.30.160.810">
    <property type="match status" value="1"/>
</dbReference>
<dbReference type="GO" id="GO:0006412">
    <property type="term" value="P:translation"/>
    <property type="evidence" value="ECO:0007669"/>
    <property type="project" value="UniProtKB-UniRule"/>
</dbReference>
<dbReference type="InterPro" id="IPR009000">
    <property type="entry name" value="Transl_B-barrel_sf"/>
</dbReference>